<feature type="region of interest" description="Disordered" evidence="8">
    <location>
        <begin position="400"/>
        <end position="437"/>
    </location>
</feature>
<comment type="caution">
    <text evidence="11">The sequence shown here is derived from an EMBL/GenBank/DDBJ whole genome shotgun (WGS) entry which is preliminary data.</text>
</comment>
<evidence type="ECO:0000256" key="4">
    <source>
        <dbReference type="ARBA" id="ARBA00022701"/>
    </source>
</evidence>
<dbReference type="GO" id="GO:0000922">
    <property type="term" value="C:spindle pole"/>
    <property type="evidence" value="ECO:0007669"/>
    <property type="project" value="InterPro"/>
</dbReference>
<feature type="compositionally biased region" description="Low complexity" evidence="8">
    <location>
        <begin position="413"/>
        <end position="424"/>
    </location>
</feature>
<evidence type="ECO:0000259" key="10">
    <source>
        <dbReference type="Pfam" id="PF17681"/>
    </source>
</evidence>
<dbReference type="GO" id="GO:0043015">
    <property type="term" value="F:gamma-tubulin binding"/>
    <property type="evidence" value="ECO:0007669"/>
    <property type="project" value="InterPro"/>
</dbReference>
<evidence type="ECO:0000256" key="6">
    <source>
        <dbReference type="RuleBase" id="RU363050"/>
    </source>
</evidence>
<evidence type="ECO:0000256" key="3">
    <source>
        <dbReference type="ARBA" id="ARBA00022490"/>
    </source>
</evidence>
<dbReference type="GO" id="GO:0000930">
    <property type="term" value="C:gamma-tubulin complex"/>
    <property type="evidence" value="ECO:0007669"/>
    <property type="project" value="UniProtKB-ARBA"/>
</dbReference>
<dbReference type="GO" id="GO:0051225">
    <property type="term" value="P:spindle assembly"/>
    <property type="evidence" value="ECO:0007669"/>
    <property type="project" value="TreeGrafter"/>
</dbReference>
<gene>
    <name evidence="11" type="ORF">B0A52_01367</name>
</gene>
<dbReference type="GO" id="GO:0044732">
    <property type="term" value="C:mitotic spindle pole body"/>
    <property type="evidence" value="ECO:0007669"/>
    <property type="project" value="TreeGrafter"/>
</dbReference>
<dbReference type="OrthoDB" id="78652at2759"/>
<dbReference type="Pfam" id="PF17681">
    <property type="entry name" value="GCP_N_terminal"/>
    <property type="match status" value="1"/>
</dbReference>
<feature type="domain" description="Gamma tubulin complex component C-terminal" evidence="9">
    <location>
        <begin position="242"/>
        <end position="648"/>
    </location>
</feature>
<dbReference type="Gene3D" id="1.20.120.1900">
    <property type="entry name" value="Gamma-tubulin complex, C-terminal domain"/>
    <property type="match status" value="1"/>
</dbReference>
<keyword evidence="7" id="KW-0175">Coiled coil</keyword>
<dbReference type="GO" id="GO:0000278">
    <property type="term" value="P:mitotic cell cycle"/>
    <property type="evidence" value="ECO:0007669"/>
    <property type="project" value="TreeGrafter"/>
</dbReference>
<evidence type="ECO:0000256" key="1">
    <source>
        <dbReference type="ARBA" id="ARBA00004267"/>
    </source>
</evidence>
<evidence type="ECO:0000256" key="5">
    <source>
        <dbReference type="ARBA" id="ARBA00023212"/>
    </source>
</evidence>
<dbReference type="GO" id="GO:0031122">
    <property type="term" value="P:cytoplasmic microtubule organization"/>
    <property type="evidence" value="ECO:0007669"/>
    <property type="project" value="TreeGrafter"/>
</dbReference>
<dbReference type="GO" id="GO:0007020">
    <property type="term" value="P:microtubule nucleation"/>
    <property type="evidence" value="ECO:0007669"/>
    <property type="project" value="InterPro"/>
</dbReference>
<sequence>MICRALASSVSDVQLAKFTHSIIQVESSILNKDAGYVAAYGIVPLSTIVSELAPWTRRLEWMSAMVQHLKRSSGAAALDRLERERHTGYSDIEDMANELLCVGHTAWMRAANLWILFGKLPMSGREDFCVRPNPNPSSFTDAFVLQHSLLPGFVKPRAAHALLSIGSALNQLHSQSLSKPTSLGGSIDHAAALLPSHLKLLESLHYPIDSSHLESILVSINQSISENALSQILPVALVRQLLQVIHSYVLLQYGEFAVSLVGQADDRVTARHQTDQSILPIRKTGRLDGMTMKDSELNSILNKTFGDLAAVRGDYESDEETFELSRKLLSLRPYDTRHDPTVISTLLPTPVSLHLTIPASSPLHIFLDPADAEVYSRFNAYLLSVRRAGMHLSALWKASSQRRNHPTPIGPPRSASQAGQALLAARRERDDRRSRRTRRHWVVTSKALFTINELESYLHGEVIHCSWDHLRGWMDGDAKDGLSSAKSSRPGTASSADPSKTKAMSTNSSLGSRHKGPPSDPRTLAEAHRVYLKSLSSALLICDDEYAQTLKATLILIDHFVALFYRIQSVWEGLDLQDDDGVVDAFSNYAQDEKEVLEEMDRTASNLETSLDSLVDSIKAGEKRSKGAVGPNNMWESLAGLHLDESRFSPWPNRTIDRLIMKLDGLGNGKMASEDKDGSGLDDE</sequence>
<dbReference type="Pfam" id="PF04130">
    <property type="entry name" value="GCP_C_terminal"/>
    <property type="match status" value="1"/>
</dbReference>
<dbReference type="InterPro" id="IPR007259">
    <property type="entry name" value="GCP"/>
</dbReference>
<keyword evidence="3 6" id="KW-0963">Cytoplasm</keyword>
<organism evidence="11 12">
    <name type="scientific">Exophiala mesophila</name>
    <name type="common">Black yeast-like fungus</name>
    <dbReference type="NCBI Taxonomy" id="212818"/>
    <lineage>
        <taxon>Eukaryota</taxon>
        <taxon>Fungi</taxon>
        <taxon>Dikarya</taxon>
        <taxon>Ascomycota</taxon>
        <taxon>Pezizomycotina</taxon>
        <taxon>Eurotiomycetes</taxon>
        <taxon>Chaetothyriomycetidae</taxon>
        <taxon>Chaetothyriales</taxon>
        <taxon>Herpotrichiellaceae</taxon>
        <taxon>Exophiala</taxon>
    </lineage>
</organism>
<dbReference type="VEuPathDB" id="FungiDB:PV10_04635"/>
<evidence type="ECO:0000259" key="9">
    <source>
        <dbReference type="Pfam" id="PF04130"/>
    </source>
</evidence>
<dbReference type="EMBL" id="NAJM01000003">
    <property type="protein sequence ID" value="RVX75090.1"/>
    <property type="molecule type" value="Genomic_DNA"/>
</dbReference>
<dbReference type="Proteomes" id="UP000288859">
    <property type="component" value="Unassembled WGS sequence"/>
</dbReference>
<dbReference type="PANTHER" id="PTHR19302:SF27">
    <property type="entry name" value="GAMMA-TUBULIN COMPLEX COMPONENT 4"/>
    <property type="match status" value="1"/>
</dbReference>
<keyword evidence="4 6" id="KW-0493">Microtubule</keyword>
<dbReference type="AlphaFoldDB" id="A0A438NH96"/>
<comment type="similarity">
    <text evidence="2 6">Belongs to the TUBGCP family.</text>
</comment>
<proteinExistence type="inferred from homology"/>
<dbReference type="GO" id="GO:0051011">
    <property type="term" value="F:microtubule minus-end binding"/>
    <property type="evidence" value="ECO:0007669"/>
    <property type="project" value="TreeGrafter"/>
</dbReference>
<keyword evidence="5 6" id="KW-0206">Cytoskeleton</keyword>
<feature type="region of interest" description="Disordered" evidence="8">
    <location>
        <begin position="480"/>
        <end position="522"/>
    </location>
</feature>
<evidence type="ECO:0000256" key="7">
    <source>
        <dbReference type="SAM" id="Coils"/>
    </source>
</evidence>
<name>A0A438NH96_EXOME</name>
<dbReference type="InterPro" id="IPR041470">
    <property type="entry name" value="GCP_N"/>
</dbReference>
<feature type="compositionally biased region" description="Polar residues" evidence="8">
    <location>
        <begin position="484"/>
        <end position="511"/>
    </location>
</feature>
<dbReference type="PANTHER" id="PTHR19302">
    <property type="entry name" value="GAMMA TUBULIN COMPLEX PROTEIN"/>
    <property type="match status" value="1"/>
</dbReference>
<dbReference type="GO" id="GO:0005874">
    <property type="term" value="C:microtubule"/>
    <property type="evidence" value="ECO:0007669"/>
    <property type="project" value="UniProtKB-KW"/>
</dbReference>
<feature type="coiled-coil region" evidence="7">
    <location>
        <begin position="590"/>
        <end position="617"/>
    </location>
</feature>
<reference evidence="11 12" key="1">
    <citation type="submission" date="2017-03" db="EMBL/GenBank/DDBJ databases">
        <title>Genomes of endolithic fungi from Antarctica.</title>
        <authorList>
            <person name="Coleine C."/>
            <person name="Masonjones S."/>
            <person name="Stajich J.E."/>
        </authorList>
    </citation>
    <scope>NUCLEOTIDE SEQUENCE [LARGE SCALE GENOMIC DNA]</scope>
    <source>
        <strain evidence="11 12">CCFEE 6314</strain>
    </source>
</reference>
<comment type="subcellular location">
    <subcellularLocation>
        <location evidence="1 6">Cytoplasm</location>
        <location evidence="1 6">Cytoskeleton</location>
        <location evidence="1 6">Microtubule organizing center</location>
    </subcellularLocation>
</comment>
<protein>
    <recommendedName>
        <fullName evidence="6">Spindle pole body component</fullName>
    </recommendedName>
</protein>
<dbReference type="InterPro" id="IPR040457">
    <property type="entry name" value="GCP_C"/>
</dbReference>
<accession>A0A438NH96</accession>
<dbReference type="GO" id="GO:0051321">
    <property type="term" value="P:meiotic cell cycle"/>
    <property type="evidence" value="ECO:0007669"/>
    <property type="project" value="TreeGrafter"/>
</dbReference>
<evidence type="ECO:0000256" key="8">
    <source>
        <dbReference type="SAM" id="MobiDB-lite"/>
    </source>
</evidence>
<dbReference type="InterPro" id="IPR042241">
    <property type="entry name" value="GCP_C_sf"/>
</dbReference>
<evidence type="ECO:0000313" key="12">
    <source>
        <dbReference type="Proteomes" id="UP000288859"/>
    </source>
</evidence>
<feature type="domain" description="Gamma tubulin complex component protein N-terminal" evidence="10">
    <location>
        <begin position="1"/>
        <end position="230"/>
    </location>
</feature>
<evidence type="ECO:0000256" key="2">
    <source>
        <dbReference type="ARBA" id="ARBA00010337"/>
    </source>
</evidence>
<evidence type="ECO:0000313" key="11">
    <source>
        <dbReference type="EMBL" id="RVX75090.1"/>
    </source>
</evidence>